<evidence type="ECO:0000313" key="2">
    <source>
        <dbReference type="Proteomes" id="UP000279307"/>
    </source>
</evidence>
<reference evidence="1 2" key="1">
    <citation type="journal article" date="2018" name="Genome Res.">
        <title>The genomic architecture and molecular evolution of ant odorant receptors.</title>
        <authorList>
            <person name="McKenzie S.K."/>
            <person name="Kronauer D.J.C."/>
        </authorList>
    </citation>
    <scope>NUCLEOTIDE SEQUENCE [LARGE SCALE GENOMIC DNA]</scope>
    <source>
        <strain evidence="1">Clonal line C1</strain>
    </source>
</reference>
<evidence type="ECO:0000313" key="1">
    <source>
        <dbReference type="EMBL" id="RLU16275.1"/>
    </source>
</evidence>
<dbReference type="EMBL" id="QOIP01000012">
    <property type="protein sequence ID" value="RLU16275.1"/>
    <property type="molecule type" value="Genomic_DNA"/>
</dbReference>
<accession>A0A3L8D730</accession>
<protein>
    <submittedName>
        <fullName evidence="1">Uncharacterized protein</fullName>
    </submittedName>
</protein>
<dbReference type="Proteomes" id="UP000279307">
    <property type="component" value="Chromosome 12"/>
</dbReference>
<dbReference type="AlphaFoldDB" id="A0A3L8D730"/>
<name>A0A3L8D730_OOCBI</name>
<dbReference type="OrthoDB" id="7676726at2759"/>
<comment type="caution">
    <text evidence="1">The sequence shown here is derived from an EMBL/GenBank/DDBJ whole genome shotgun (WGS) entry which is preliminary data.</text>
</comment>
<proteinExistence type="predicted"/>
<sequence>MAVPTIPCTYEFSKGHGTGVAEALGNWGFSNRVCNAGDELRRLKCLFAEMDSLRGNDKSAMCVKYDRRYDPEAWHVRPSPDECKPAWTFPVNRPLITYCSTATIMKLASPSLVELADDIPGRSYVQQSTSKWYRRGADCCQQPSCLAPQCPVQYCRKG</sequence>
<organism evidence="1 2">
    <name type="scientific">Ooceraea biroi</name>
    <name type="common">Clonal raider ant</name>
    <name type="synonym">Cerapachys biroi</name>
    <dbReference type="NCBI Taxonomy" id="2015173"/>
    <lineage>
        <taxon>Eukaryota</taxon>
        <taxon>Metazoa</taxon>
        <taxon>Ecdysozoa</taxon>
        <taxon>Arthropoda</taxon>
        <taxon>Hexapoda</taxon>
        <taxon>Insecta</taxon>
        <taxon>Pterygota</taxon>
        <taxon>Neoptera</taxon>
        <taxon>Endopterygota</taxon>
        <taxon>Hymenoptera</taxon>
        <taxon>Apocrita</taxon>
        <taxon>Aculeata</taxon>
        <taxon>Formicoidea</taxon>
        <taxon>Formicidae</taxon>
        <taxon>Dorylinae</taxon>
        <taxon>Ooceraea</taxon>
    </lineage>
</organism>
<gene>
    <name evidence="1" type="ORF">DMN91_012035</name>
</gene>